<proteinExistence type="predicted"/>
<keyword evidence="2" id="KW-1185">Reference proteome</keyword>
<dbReference type="RefSeq" id="WP_273929663.1">
    <property type="nucleotide sequence ID" value="NZ_JAQSIO010000016.1"/>
</dbReference>
<reference evidence="1 2" key="1">
    <citation type="submission" date="2023-02" db="EMBL/GenBank/DDBJ databases">
        <title>Bacterial whole genome sequence for Curvibacter sp. HBC28.</title>
        <authorList>
            <person name="Le V."/>
            <person name="Ko S.-R."/>
            <person name="Ahn C.-Y."/>
            <person name="Oh H.-M."/>
        </authorList>
    </citation>
    <scope>NUCLEOTIDE SEQUENCE [LARGE SCALE GENOMIC DNA]</scope>
    <source>
        <strain evidence="1 2">HBC28</strain>
    </source>
</reference>
<accession>A0ABT5MKU6</accession>
<comment type="caution">
    <text evidence="1">The sequence shown here is derived from an EMBL/GenBank/DDBJ whole genome shotgun (WGS) entry which is preliminary data.</text>
</comment>
<dbReference type="EMBL" id="JAQSIO010000016">
    <property type="protein sequence ID" value="MDD0817194.1"/>
    <property type="molecule type" value="Genomic_DNA"/>
</dbReference>
<dbReference type="Proteomes" id="UP001528672">
    <property type="component" value="Unassembled WGS sequence"/>
</dbReference>
<sequence length="115" mass="12115">MCDQACNKCSQGCEPVTDLDVAEAVPPLTKEEVEALRSILKRGGAPVHLIHEGGAVVPKAQSATTLGGLPFPPLWSDKPISLEKGNPLALILAELQAIRRLLEGDTQPILVSIAS</sequence>
<protein>
    <submittedName>
        <fullName evidence="1">Uncharacterized protein</fullName>
    </submittedName>
</protein>
<name>A0ABT5MKU6_9BURK</name>
<evidence type="ECO:0000313" key="2">
    <source>
        <dbReference type="Proteomes" id="UP001528672"/>
    </source>
</evidence>
<evidence type="ECO:0000313" key="1">
    <source>
        <dbReference type="EMBL" id="MDD0817194.1"/>
    </source>
</evidence>
<gene>
    <name evidence="1" type="ORF">PSQ39_21345</name>
</gene>
<organism evidence="1 2">
    <name type="scientific">Curvibacter microcysteis</name>
    <dbReference type="NCBI Taxonomy" id="3026419"/>
    <lineage>
        <taxon>Bacteria</taxon>
        <taxon>Pseudomonadati</taxon>
        <taxon>Pseudomonadota</taxon>
        <taxon>Betaproteobacteria</taxon>
        <taxon>Burkholderiales</taxon>
        <taxon>Comamonadaceae</taxon>
        <taxon>Curvibacter</taxon>
    </lineage>
</organism>